<dbReference type="Proteomes" id="UP000295163">
    <property type="component" value="Unassembled WGS sequence"/>
</dbReference>
<evidence type="ECO:0008006" key="3">
    <source>
        <dbReference type="Google" id="ProtNLM"/>
    </source>
</evidence>
<dbReference type="RefSeq" id="WP_133410593.1">
    <property type="nucleotide sequence ID" value="NZ_SMZT01000004.1"/>
</dbReference>
<comment type="caution">
    <text evidence="1">The sequence shown here is derived from an EMBL/GenBank/DDBJ whole genome shotgun (WGS) entry which is preliminary data.</text>
</comment>
<sequence>MIYREFEQLIPVLEEGGYHHRLVGESLRVQCPAHDGGDTSCSFMEYPDTKSDDDETILEPVCFSRHCEPAVIWAAIRQIARPKNPRRSTKAYDPKKAASGSGGYAGFDKASMKWERAAVYYFRTYDGKEFAPKVRLEPVDRKTGERVPGVRKMFVWDVKAADWPSRIPPLYRGHYLAGEIDYRPKALNLSDANFLVYLVEGEKDADRLASLDVYAVSPHTGSGSDLSAADVELLKKYVSDRGRVVIVPDLDAVGFEAALRWKASLEAAGVPVEMRASATGEEGSDVSDHLDAGFSLDDLIEVSDSVSPVPSPVSL</sequence>
<organism evidence="1 2">
    <name type="scientific">Kocuria rosea</name>
    <name type="common">Deinococcus erythromyxa</name>
    <name type="synonym">Micrococcus rubens</name>
    <dbReference type="NCBI Taxonomy" id="1275"/>
    <lineage>
        <taxon>Bacteria</taxon>
        <taxon>Bacillati</taxon>
        <taxon>Actinomycetota</taxon>
        <taxon>Actinomycetes</taxon>
        <taxon>Micrococcales</taxon>
        <taxon>Micrococcaceae</taxon>
        <taxon>Kocuria</taxon>
    </lineage>
</organism>
<evidence type="ECO:0000313" key="2">
    <source>
        <dbReference type="Proteomes" id="UP000295163"/>
    </source>
</evidence>
<dbReference type="AlphaFoldDB" id="A0A4R5YCQ0"/>
<dbReference type="Gene3D" id="3.40.1360.10">
    <property type="match status" value="1"/>
</dbReference>
<dbReference type="GeneID" id="64347963"/>
<dbReference type="EMBL" id="SMZT01000004">
    <property type="protein sequence ID" value="TDL42485.1"/>
    <property type="molecule type" value="Genomic_DNA"/>
</dbReference>
<dbReference type="CDD" id="cd01029">
    <property type="entry name" value="TOPRIM_primases"/>
    <property type="match status" value="1"/>
</dbReference>
<name>A0A4R5YCQ0_KOCRO</name>
<reference evidence="1 2" key="1">
    <citation type="submission" date="2019-03" db="EMBL/GenBank/DDBJ databases">
        <title>Genome Sequencing and Assembly of Various Microbes Isolated from Partially Reclaimed Soil and Acid Mine Drainage (AMD) Site.</title>
        <authorList>
            <person name="Steinbock B."/>
            <person name="Bechtold R."/>
            <person name="Sevigny J.L."/>
            <person name="Thomas D."/>
            <person name="Cuthill L.R."/>
            <person name="Aveiro Johannsen E.J."/>
            <person name="Thomas K."/>
            <person name="Ghosh A."/>
        </authorList>
    </citation>
    <scope>NUCLEOTIDE SEQUENCE [LARGE SCALE GENOMIC DNA]</scope>
    <source>
        <strain evidence="1 2">S-A3</strain>
    </source>
</reference>
<accession>A0A4R5YCQ0</accession>
<dbReference type="InterPro" id="IPR034154">
    <property type="entry name" value="TOPRIM_DnaG/twinkle"/>
</dbReference>
<evidence type="ECO:0000313" key="1">
    <source>
        <dbReference type="EMBL" id="TDL42485.1"/>
    </source>
</evidence>
<proteinExistence type="predicted"/>
<gene>
    <name evidence="1" type="ORF">E2R59_11100</name>
</gene>
<protein>
    <recommendedName>
        <fullName evidence="3">Toprim domain-containing protein</fullName>
    </recommendedName>
</protein>